<dbReference type="Proteomes" id="UP001267426">
    <property type="component" value="Unassembled WGS sequence"/>
</dbReference>
<dbReference type="InterPro" id="IPR011251">
    <property type="entry name" value="Luciferase-like_dom"/>
</dbReference>
<evidence type="ECO:0000313" key="3">
    <source>
        <dbReference type="EMBL" id="MDT0631354.1"/>
    </source>
</evidence>
<protein>
    <submittedName>
        <fullName evidence="3">LLM class flavin-dependent oxidoreductase</fullName>
        <ecNumber evidence="3">1.-.-.-</ecNumber>
    </submittedName>
</protein>
<dbReference type="Pfam" id="PF00296">
    <property type="entry name" value="Bac_luciferase"/>
    <property type="match status" value="1"/>
</dbReference>
<dbReference type="InterPro" id="IPR050766">
    <property type="entry name" value="Bact_Lucif_Oxidored"/>
</dbReference>
<evidence type="ECO:0000259" key="2">
    <source>
        <dbReference type="Pfam" id="PF00296"/>
    </source>
</evidence>
<dbReference type="GO" id="GO:0016491">
    <property type="term" value="F:oxidoreductase activity"/>
    <property type="evidence" value="ECO:0007669"/>
    <property type="project" value="UniProtKB-KW"/>
</dbReference>
<comment type="caution">
    <text evidence="3">The sequence shown here is derived from an EMBL/GenBank/DDBJ whole genome shotgun (WGS) entry which is preliminary data.</text>
</comment>
<name>A0ABU3BPZ2_9BACT</name>
<dbReference type="NCBIfam" id="TIGR03558">
    <property type="entry name" value="oxido_grp_1"/>
    <property type="match status" value="1"/>
</dbReference>
<dbReference type="InterPro" id="IPR019949">
    <property type="entry name" value="CmoO-like"/>
</dbReference>
<dbReference type="SUPFAM" id="SSF51679">
    <property type="entry name" value="Bacterial luciferase-like"/>
    <property type="match status" value="1"/>
</dbReference>
<keyword evidence="3" id="KW-0560">Oxidoreductase</keyword>
<gene>
    <name evidence="3" type="ORF">RM540_06280</name>
</gene>
<dbReference type="InterPro" id="IPR036661">
    <property type="entry name" value="Luciferase-like_sf"/>
</dbReference>
<sequence>MPLPLSVLDLAPIPTGADAGEALRRTVDLARLADRLGYTRLWFAEHHGMPSVASSAPEILIAHTAAATERIRVGSGGVMLPNHAPLLVAERFHTLEALFPGRIDLGIGRAPGTDPAHIRALRSFDAEQFPYQLAELTALSEGAFAADHPFASVRVTPGGVALPPIWLLGSSGSSAAFAGARGLGYAFASHFSPTPAAPALNAYRAAFEPSEAFPEPHAVLAVAAVCAETEAEARRLSATMELAWARIRTGRFDPLPSPEEALAHDYTPPERAAVEAYRQIAVVGTPDAVRAEIERRAAAAGADEVMVTTNAHGHADRLRSYELLAEAFGLAAPPAERAADLAAAA</sequence>
<dbReference type="PANTHER" id="PTHR30137:SF6">
    <property type="entry name" value="LUCIFERASE-LIKE MONOOXYGENASE"/>
    <property type="match status" value="1"/>
</dbReference>
<comment type="similarity">
    <text evidence="1">To bacterial alkanal monooxygenase alpha and beta chains.</text>
</comment>
<reference evidence="3 4" key="1">
    <citation type="submission" date="2023-09" db="EMBL/GenBank/DDBJ databases">
        <authorList>
            <person name="Rey-Velasco X."/>
        </authorList>
    </citation>
    <scope>NUCLEOTIDE SEQUENCE [LARGE SCALE GENOMIC DNA]</scope>
    <source>
        <strain evidence="3 4">F394</strain>
    </source>
</reference>
<evidence type="ECO:0000313" key="4">
    <source>
        <dbReference type="Proteomes" id="UP001267426"/>
    </source>
</evidence>
<dbReference type="CDD" id="cd00347">
    <property type="entry name" value="Flavin_utilizing_monoxygenases"/>
    <property type="match status" value="1"/>
</dbReference>
<feature type="domain" description="Luciferase-like" evidence="2">
    <location>
        <begin position="6"/>
        <end position="303"/>
    </location>
</feature>
<organism evidence="3 4">
    <name type="scientific">Rubrivirga litoralis</name>
    <dbReference type="NCBI Taxonomy" id="3075598"/>
    <lineage>
        <taxon>Bacteria</taxon>
        <taxon>Pseudomonadati</taxon>
        <taxon>Rhodothermota</taxon>
        <taxon>Rhodothermia</taxon>
        <taxon>Rhodothermales</taxon>
        <taxon>Rubricoccaceae</taxon>
        <taxon>Rubrivirga</taxon>
    </lineage>
</organism>
<proteinExistence type="predicted"/>
<dbReference type="Gene3D" id="3.20.20.30">
    <property type="entry name" value="Luciferase-like domain"/>
    <property type="match status" value="1"/>
</dbReference>
<dbReference type="EC" id="1.-.-.-" evidence="3"/>
<evidence type="ECO:0000256" key="1">
    <source>
        <dbReference type="ARBA" id="ARBA00007789"/>
    </source>
</evidence>
<keyword evidence="4" id="KW-1185">Reference proteome</keyword>
<dbReference type="RefSeq" id="WP_311662697.1">
    <property type="nucleotide sequence ID" value="NZ_JAVRHT010000011.1"/>
</dbReference>
<accession>A0ABU3BPZ2</accession>
<dbReference type="EMBL" id="JAVRHT010000011">
    <property type="protein sequence ID" value="MDT0631354.1"/>
    <property type="molecule type" value="Genomic_DNA"/>
</dbReference>
<dbReference type="PANTHER" id="PTHR30137">
    <property type="entry name" value="LUCIFERASE-LIKE MONOOXYGENASE"/>
    <property type="match status" value="1"/>
</dbReference>